<evidence type="ECO:0000256" key="3">
    <source>
        <dbReference type="ARBA" id="ARBA00007812"/>
    </source>
</evidence>
<keyword evidence="7 10" id="KW-0786">Thiamine pyrophosphate</keyword>
<evidence type="ECO:0000259" key="12">
    <source>
        <dbReference type="Pfam" id="PF02775"/>
    </source>
</evidence>
<dbReference type="GO" id="GO:0000949">
    <property type="term" value="P:aromatic amino acid family catabolic process to alcohol via Ehrlich pathway"/>
    <property type="evidence" value="ECO:0007669"/>
    <property type="project" value="TreeGrafter"/>
</dbReference>
<evidence type="ECO:0000256" key="6">
    <source>
        <dbReference type="ARBA" id="ARBA00022842"/>
    </source>
</evidence>
<feature type="domain" description="Thiamine pyrophosphate enzyme N-terminal TPP-binding" evidence="13">
    <location>
        <begin position="5"/>
        <end position="109"/>
    </location>
</feature>
<comment type="cofactor">
    <cofactor evidence="2">
        <name>thiamine diphosphate</name>
        <dbReference type="ChEBI" id="CHEBI:58937"/>
    </cofactor>
</comment>
<organism evidence="14 15">
    <name type="scientific">Acinetobacter tandoii</name>
    <dbReference type="NCBI Taxonomy" id="202954"/>
    <lineage>
        <taxon>Bacteria</taxon>
        <taxon>Pseudomonadati</taxon>
        <taxon>Pseudomonadota</taxon>
        <taxon>Gammaproteobacteria</taxon>
        <taxon>Moraxellales</taxon>
        <taxon>Moraxellaceae</taxon>
        <taxon>Acinetobacter</taxon>
    </lineage>
</organism>
<dbReference type="AlphaFoldDB" id="A0A5N4WR34"/>
<proteinExistence type="inferred from homology"/>
<dbReference type="InterPro" id="IPR012110">
    <property type="entry name" value="PDC/IPDC-like"/>
</dbReference>
<keyword evidence="8" id="KW-0456">Lyase</keyword>
<dbReference type="Pfam" id="PF02775">
    <property type="entry name" value="TPP_enzyme_C"/>
    <property type="match status" value="1"/>
</dbReference>
<dbReference type="PANTHER" id="PTHR43452:SF30">
    <property type="entry name" value="PYRUVATE DECARBOXYLASE ISOZYME 1-RELATED"/>
    <property type="match status" value="1"/>
</dbReference>
<dbReference type="InterPro" id="IPR047213">
    <property type="entry name" value="TPP_PYR_PDC_IPDC-like"/>
</dbReference>
<gene>
    <name evidence="14" type="ORF">F4W09_01610</name>
</gene>
<dbReference type="InterPro" id="IPR000399">
    <property type="entry name" value="TPP-bd_CS"/>
</dbReference>
<feature type="binding site" evidence="9">
    <location>
        <position position="464"/>
    </location>
    <ligand>
        <name>Mg(2+)</name>
        <dbReference type="ChEBI" id="CHEBI:18420"/>
    </ligand>
</feature>
<dbReference type="SUPFAM" id="SSF52467">
    <property type="entry name" value="DHS-like NAD/FAD-binding domain"/>
    <property type="match status" value="1"/>
</dbReference>
<evidence type="ECO:0000313" key="15">
    <source>
        <dbReference type="Proteomes" id="UP000325788"/>
    </source>
</evidence>
<comment type="cofactor">
    <cofactor evidence="9">
        <name>Mg(2+)</name>
        <dbReference type="ChEBI" id="CHEBI:18420"/>
    </cofactor>
    <text evidence="9">Binds 1 Mg(2+) per subunit.</text>
</comment>
<evidence type="ECO:0000259" key="13">
    <source>
        <dbReference type="Pfam" id="PF02776"/>
    </source>
</evidence>
<evidence type="ECO:0000313" key="14">
    <source>
        <dbReference type="EMBL" id="KAB1859844.1"/>
    </source>
</evidence>
<name>A0A5N4WR34_9GAMM</name>
<dbReference type="FunFam" id="3.40.50.970:FF:000019">
    <property type="entry name" value="Pyruvate decarboxylase isozyme"/>
    <property type="match status" value="1"/>
</dbReference>
<dbReference type="PROSITE" id="PS00187">
    <property type="entry name" value="TPP_ENZYMES"/>
    <property type="match status" value="1"/>
</dbReference>
<dbReference type="Gene3D" id="3.40.50.1220">
    <property type="entry name" value="TPP-binding domain"/>
    <property type="match status" value="1"/>
</dbReference>
<protein>
    <submittedName>
        <fullName evidence="14">Alpha-keto acid decarboxylase family protein</fullName>
    </submittedName>
</protein>
<dbReference type="PANTHER" id="PTHR43452">
    <property type="entry name" value="PYRUVATE DECARBOXYLASE"/>
    <property type="match status" value="1"/>
</dbReference>
<evidence type="ECO:0000256" key="8">
    <source>
        <dbReference type="ARBA" id="ARBA00023239"/>
    </source>
</evidence>
<dbReference type="RefSeq" id="WP_151503792.1">
    <property type="nucleotide sequence ID" value="NZ_VXLD01000001.1"/>
</dbReference>
<comment type="similarity">
    <text evidence="3 10">Belongs to the TPP enzyme family.</text>
</comment>
<keyword evidence="5" id="KW-0210">Decarboxylase</keyword>
<dbReference type="PIRSF" id="PIRSF036565">
    <property type="entry name" value="Pyruvt_ip_decrb"/>
    <property type="match status" value="1"/>
</dbReference>
<evidence type="ECO:0000256" key="4">
    <source>
        <dbReference type="ARBA" id="ARBA00022723"/>
    </source>
</evidence>
<evidence type="ECO:0000259" key="11">
    <source>
        <dbReference type="Pfam" id="PF00205"/>
    </source>
</evidence>
<keyword evidence="4 9" id="KW-0479">Metal-binding</keyword>
<dbReference type="FunFam" id="3.40.50.970:FF:000024">
    <property type="entry name" value="Pyruvate decarboxylase isozyme"/>
    <property type="match status" value="1"/>
</dbReference>
<dbReference type="InterPro" id="IPR029035">
    <property type="entry name" value="DHS-like_NAD/FAD-binding_dom"/>
</dbReference>
<dbReference type="GO" id="GO:0030976">
    <property type="term" value="F:thiamine pyrophosphate binding"/>
    <property type="evidence" value="ECO:0007669"/>
    <property type="project" value="InterPro"/>
</dbReference>
<dbReference type="Pfam" id="PF02776">
    <property type="entry name" value="TPP_enzyme_N"/>
    <property type="match status" value="1"/>
</dbReference>
<evidence type="ECO:0000256" key="1">
    <source>
        <dbReference type="ARBA" id="ARBA00001920"/>
    </source>
</evidence>
<feature type="binding site" evidence="9">
    <location>
        <position position="435"/>
    </location>
    <ligand>
        <name>Mg(2+)</name>
        <dbReference type="ChEBI" id="CHEBI:18420"/>
    </ligand>
</feature>
<accession>A0A5N4WR34</accession>
<dbReference type="InterPro" id="IPR011766">
    <property type="entry name" value="TPP_enzyme_TPP-bd"/>
</dbReference>
<sequence>MFIEIGEFLNLRLKQMGIQHLFGVPGDFNLSYLEQVEADAQLEFIGNCNELNAAYAADGYARINGFAALATTYGVGDLSAINGIAGAYAENVPMVHISGIPPLHVVQKGILVHHTLIDGNYDNIMNCMKEFTVAQTRLTPANAAFEIDRVLRQCFLERRPVHIQLASDITHVKIEVDERPLDLSYPSVEPDLLSSVVDQLCGILAKAKSPALLIDNEAAVFGVTSLLHDLSNKCSIPFAGMNTAKNIMDEGSPHYIGTYVGGASQPHVKNVIEQSDCLIGVGVRFTDVGSAVFTHQIATENYIEIKPYGLNIFGQDVPGIEIGQLLVELNKKVAARKTPHNIVTQCSTQKKPEVNEQQKLSQELLWNAIAGFFKDDDVIIGEVGTSNSALSGLKLPATAKYISQPLWGSIGYTLPALLGSLLAAPERRQILFIGDGSFQLTVQELSTIIRHGLKPIIFLLNNGGYTIERLIMGENAAYNDIQNWNYAQIPAVFNGSKAYQSHVVETVGQLQQVLDNVQQQDGLTFVELKLPAMDAPLSLKKFANVIARFDYGDRGYEILTQRSNTLECKNVSSF</sequence>
<keyword evidence="6 9" id="KW-0460">Magnesium</keyword>
<dbReference type="CDD" id="cd02005">
    <property type="entry name" value="TPP_PDC_IPDC"/>
    <property type="match status" value="1"/>
</dbReference>
<feature type="domain" description="Thiamine pyrophosphate enzyme TPP-binding" evidence="12">
    <location>
        <begin position="384"/>
        <end position="527"/>
    </location>
</feature>
<comment type="cofactor">
    <cofactor evidence="1">
        <name>a metal cation</name>
        <dbReference type="ChEBI" id="CHEBI:25213"/>
    </cofactor>
</comment>
<dbReference type="InterPro" id="IPR012000">
    <property type="entry name" value="Thiamin_PyroP_enz_cen_dom"/>
</dbReference>
<dbReference type="GO" id="GO:0004737">
    <property type="term" value="F:pyruvate decarboxylase activity"/>
    <property type="evidence" value="ECO:0007669"/>
    <property type="project" value="TreeGrafter"/>
</dbReference>
<dbReference type="GO" id="GO:0000287">
    <property type="term" value="F:magnesium ion binding"/>
    <property type="evidence" value="ECO:0007669"/>
    <property type="project" value="InterPro"/>
</dbReference>
<evidence type="ECO:0000256" key="2">
    <source>
        <dbReference type="ARBA" id="ARBA00001964"/>
    </source>
</evidence>
<evidence type="ECO:0000256" key="7">
    <source>
        <dbReference type="ARBA" id="ARBA00023052"/>
    </source>
</evidence>
<reference evidence="14 15" key="1">
    <citation type="submission" date="2019-09" db="EMBL/GenBank/DDBJ databases">
        <title>Draft genome sequence of Acinetobacter tandoii W4-4-4 isolated from environmental water sample.</title>
        <authorList>
            <person name="Wee S.K."/>
            <person name="Yan B."/>
            <person name="Mustaffa S.B."/>
            <person name="Yap E.P.H."/>
        </authorList>
    </citation>
    <scope>NUCLEOTIDE SEQUENCE [LARGE SCALE GENOMIC DNA]</scope>
    <source>
        <strain evidence="14 15">W4-4-4</strain>
    </source>
</reference>
<evidence type="ECO:0000256" key="9">
    <source>
        <dbReference type="PIRSR" id="PIRSR036565-2"/>
    </source>
</evidence>
<dbReference type="InterPro" id="IPR029061">
    <property type="entry name" value="THDP-binding"/>
</dbReference>
<dbReference type="InterPro" id="IPR012001">
    <property type="entry name" value="Thiamin_PyroP_enz_TPP-bd_dom"/>
</dbReference>
<dbReference type="Pfam" id="PF00205">
    <property type="entry name" value="TPP_enzyme_M"/>
    <property type="match status" value="1"/>
</dbReference>
<feature type="binding site" evidence="9">
    <location>
        <position position="462"/>
    </location>
    <ligand>
        <name>Mg(2+)</name>
        <dbReference type="ChEBI" id="CHEBI:18420"/>
    </ligand>
</feature>
<comment type="caution">
    <text evidence="14">The sequence shown here is derived from an EMBL/GenBank/DDBJ whole genome shotgun (WGS) entry which is preliminary data.</text>
</comment>
<dbReference type="CDD" id="cd07038">
    <property type="entry name" value="TPP_PYR_PDC_IPDC_like"/>
    <property type="match status" value="1"/>
</dbReference>
<dbReference type="Gene3D" id="3.40.50.970">
    <property type="match status" value="2"/>
</dbReference>
<dbReference type="InterPro" id="IPR047214">
    <property type="entry name" value="TPP_PDC_IPDC"/>
</dbReference>
<evidence type="ECO:0000256" key="10">
    <source>
        <dbReference type="RuleBase" id="RU362132"/>
    </source>
</evidence>
<evidence type="ECO:0000256" key="5">
    <source>
        <dbReference type="ARBA" id="ARBA00022793"/>
    </source>
</evidence>
<dbReference type="Proteomes" id="UP000325788">
    <property type="component" value="Unassembled WGS sequence"/>
</dbReference>
<feature type="domain" description="Thiamine pyrophosphate enzyme central" evidence="11">
    <location>
        <begin position="198"/>
        <end position="305"/>
    </location>
</feature>
<dbReference type="SUPFAM" id="SSF52518">
    <property type="entry name" value="Thiamin diphosphate-binding fold (THDP-binding)"/>
    <property type="match status" value="2"/>
</dbReference>
<dbReference type="GO" id="GO:0005829">
    <property type="term" value="C:cytosol"/>
    <property type="evidence" value="ECO:0007669"/>
    <property type="project" value="TreeGrafter"/>
</dbReference>
<dbReference type="EMBL" id="VXLD01000001">
    <property type="protein sequence ID" value="KAB1859844.1"/>
    <property type="molecule type" value="Genomic_DNA"/>
</dbReference>